<evidence type="ECO:0000313" key="1">
    <source>
        <dbReference type="EMBL" id="KAK5582061.1"/>
    </source>
</evidence>
<reference evidence="1 2" key="1">
    <citation type="submission" date="2023-11" db="EMBL/GenBank/DDBJ databases">
        <title>Dfirmibasis_genome.</title>
        <authorList>
            <person name="Edelbroek B."/>
            <person name="Kjellin J."/>
            <person name="Jerlstrom-Hultqvist J."/>
            <person name="Soderbom F."/>
        </authorList>
    </citation>
    <scope>NUCLEOTIDE SEQUENCE [LARGE SCALE GENOMIC DNA]</scope>
    <source>
        <strain evidence="1 2">TNS-C-14</strain>
    </source>
</reference>
<comment type="caution">
    <text evidence="1">The sequence shown here is derived from an EMBL/GenBank/DDBJ whole genome shotgun (WGS) entry which is preliminary data.</text>
</comment>
<dbReference type="AlphaFoldDB" id="A0AAN7YVZ6"/>
<evidence type="ECO:0000313" key="2">
    <source>
        <dbReference type="Proteomes" id="UP001344447"/>
    </source>
</evidence>
<dbReference type="EMBL" id="JAVFKY010000001">
    <property type="protein sequence ID" value="KAK5582061.1"/>
    <property type="molecule type" value="Genomic_DNA"/>
</dbReference>
<accession>A0AAN7YVZ6</accession>
<name>A0AAN7YVZ6_9MYCE</name>
<sequence length="245" mass="27544">MGTGMSRISTLKRDLGKYSWNQEGGGAKLQFPATLILTGIDGQTLSYKFNKPPSGQMIDIKKQFAPPSPKASSALVVSESEKCGMGKLPDYVYQESLGLGWVTYFSWKYEYINLESHETNKKVSMGKNLIQVELQGYGGLHFTREGGFQTKYIKSLSFTIRAAPPISSLQVYLGDVGSYTLPKLGWQWTEITIPASKIKSKNDIEYSLSFYNNRNDTNTLWIDNIKWNFTPDCPLTPAFVNDKFI</sequence>
<organism evidence="1 2">
    <name type="scientific">Dictyostelium firmibasis</name>
    <dbReference type="NCBI Taxonomy" id="79012"/>
    <lineage>
        <taxon>Eukaryota</taxon>
        <taxon>Amoebozoa</taxon>
        <taxon>Evosea</taxon>
        <taxon>Eumycetozoa</taxon>
        <taxon>Dictyostelia</taxon>
        <taxon>Dictyosteliales</taxon>
        <taxon>Dictyosteliaceae</taxon>
        <taxon>Dictyostelium</taxon>
    </lineage>
</organism>
<keyword evidence="2" id="KW-1185">Reference proteome</keyword>
<gene>
    <name evidence="1" type="ORF">RB653_003643</name>
</gene>
<proteinExistence type="predicted"/>
<dbReference type="Proteomes" id="UP001344447">
    <property type="component" value="Unassembled WGS sequence"/>
</dbReference>
<protein>
    <submittedName>
        <fullName evidence="1">Uncharacterized protein</fullName>
    </submittedName>
</protein>